<dbReference type="EMBL" id="AP023420">
    <property type="protein sequence ID" value="BCK85508.1"/>
    <property type="molecule type" value="Genomic_DNA"/>
</dbReference>
<comment type="similarity">
    <text evidence="1">Belongs to the CdaR family.</text>
</comment>
<feature type="domain" description="PucR C-terminal helix-turn-helix" evidence="2">
    <location>
        <begin position="444"/>
        <end position="502"/>
    </location>
</feature>
<dbReference type="Gene3D" id="1.10.10.2840">
    <property type="entry name" value="PucR C-terminal helix-turn-helix domain"/>
    <property type="match status" value="1"/>
</dbReference>
<dbReference type="KEGG" id="pfaa:MM59RIKEN_28270"/>
<dbReference type="AlphaFoldDB" id="A0A810QB44"/>
<dbReference type="InterPro" id="IPR041522">
    <property type="entry name" value="CdaR_GGDEF"/>
</dbReference>
<dbReference type="PANTHER" id="PTHR33744:SF15">
    <property type="entry name" value="CARBOHYDRATE DIACID REGULATOR"/>
    <property type="match status" value="1"/>
</dbReference>
<organism evidence="4 5">
    <name type="scientific">Pusillibacter faecalis</name>
    <dbReference type="NCBI Taxonomy" id="2714358"/>
    <lineage>
        <taxon>Bacteria</taxon>
        <taxon>Bacillati</taxon>
        <taxon>Bacillota</taxon>
        <taxon>Clostridia</taxon>
        <taxon>Eubacteriales</taxon>
        <taxon>Oscillospiraceae</taxon>
        <taxon>Pusillibacter</taxon>
    </lineage>
</organism>
<dbReference type="PANTHER" id="PTHR33744">
    <property type="entry name" value="CARBOHYDRATE DIACID REGULATOR"/>
    <property type="match status" value="1"/>
</dbReference>
<dbReference type="InterPro" id="IPR042070">
    <property type="entry name" value="PucR_C-HTH_sf"/>
</dbReference>
<proteinExistence type="inferred from homology"/>
<evidence type="ECO:0000259" key="2">
    <source>
        <dbReference type="Pfam" id="PF13556"/>
    </source>
</evidence>
<dbReference type="RefSeq" id="WP_187030687.1">
    <property type="nucleotide sequence ID" value="NZ_AP023420.1"/>
</dbReference>
<dbReference type="InterPro" id="IPR025736">
    <property type="entry name" value="PucR_C-HTH_dom"/>
</dbReference>
<evidence type="ECO:0000256" key="1">
    <source>
        <dbReference type="ARBA" id="ARBA00006754"/>
    </source>
</evidence>
<dbReference type="Proteomes" id="UP000679848">
    <property type="component" value="Chromosome"/>
</dbReference>
<evidence type="ECO:0000313" key="5">
    <source>
        <dbReference type="Proteomes" id="UP000679848"/>
    </source>
</evidence>
<feature type="domain" description="CdaR GGDEF-like" evidence="3">
    <location>
        <begin position="276"/>
        <end position="390"/>
    </location>
</feature>
<dbReference type="Pfam" id="PF17853">
    <property type="entry name" value="GGDEF_2"/>
    <property type="match status" value="1"/>
</dbReference>
<evidence type="ECO:0008006" key="6">
    <source>
        <dbReference type="Google" id="ProtNLM"/>
    </source>
</evidence>
<reference evidence="4" key="1">
    <citation type="submission" date="2020-09" db="EMBL/GenBank/DDBJ databases">
        <title>New species isolated from human feces.</title>
        <authorList>
            <person name="Kitahara M."/>
            <person name="Shigeno Y."/>
            <person name="Shime M."/>
            <person name="Matsumoto Y."/>
            <person name="Nakamura S."/>
            <person name="Motooka D."/>
            <person name="Fukuoka S."/>
            <person name="Nishikawa H."/>
            <person name="Benno Y."/>
        </authorList>
    </citation>
    <scope>NUCLEOTIDE SEQUENCE</scope>
    <source>
        <strain evidence="4">MM59</strain>
    </source>
</reference>
<protein>
    <recommendedName>
        <fullName evidence="6">PucR C-terminal helix-turn-helix domain-containing protein</fullName>
    </recommendedName>
</protein>
<dbReference type="Pfam" id="PF13556">
    <property type="entry name" value="HTH_30"/>
    <property type="match status" value="1"/>
</dbReference>
<keyword evidence="5" id="KW-1185">Reference proteome</keyword>
<name>A0A810QB44_9FIRM</name>
<accession>A0A810QB44</accession>
<sequence length="514" mass="59254">MKFSTLTDILLKANMITDVTIPEDCEVEDLNLMDQDYREFGDHVVYFIRSEEIGAGTALPQCLLYQNLFPEYRAAGLRNSARILEKLSLAEVFRYVKLQLNTEPEEQAEYANLVSKLIAGTPLRNVFSEAFSCTGNLFVAIDLSGKILEHSTPFYVDYPLWMNSIQQGYCDEILMDYIQSRRKMIHVPATSPVIDLYCKKSDMHILAARIRHNSETMGYVFALNRRPIFDQYTRKLLPLFAQKAKERILRLKSMDQMDDFRSIMKTNILLDAVDGASPAETSMRAKLSGFKLQKAMKVLMIRTPYSKEQDFYTRVLMPALNEVLGDWGSFPWHSSVVCLINADDIAVLQNKRDALAALAKQYKLLVGVSNVFNDISQFSEHFEQARTALTFSGRISTDDLFFYYQDYAFYIILDKINDDKFLDSCCHPALEQLASYDAKKGMELLETLRVYTEAGFSKAQAAQKLFIHRNTINYRIQQIEQLCNIDLSDEKLLFSLQMSFRIFSYRRNRLISNE</sequence>
<gene>
    <name evidence="4" type="ORF">MM59RIKEN_28270</name>
</gene>
<evidence type="ECO:0000313" key="4">
    <source>
        <dbReference type="EMBL" id="BCK85508.1"/>
    </source>
</evidence>
<evidence type="ECO:0000259" key="3">
    <source>
        <dbReference type="Pfam" id="PF17853"/>
    </source>
</evidence>
<dbReference type="InterPro" id="IPR051448">
    <property type="entry name" value="CdaR-like_regulators"/>
</dbReference>